<dbReference type="EMBL" id="CAFZ01000126">
    <property type="protein sequence ID" value="CCA71581.1"/>
    <property type="molecule type" value="Genomic_DNA"/>
</dbReference>
<dbReference type="InterPro" id="IPR029058">
    <property type="entry name" value="AB_hydrolase_fold"/>
</dbReference>
<feature type="domain" description="AB hydrolase-1" evidence="1">
    <location>
        <begin position="35"/>
        <end position="160"/>
    </location>
</feature>
<dbReference type="InParanoid" id="G4TJT8"/>
<dbReference type="PANTHER" id="PTHR42103">
    <property type="entry name" value="ALPHA/BETA-HYDROLASES SUPERFAMILY PROTEIN"/>
    <property type="match status" value="1"/>
</dbReference>
<evidence type="ECO:0000313" key="2">
    <source>
        <dbReference type="EMBL" id="CCA71581.1"/>
    </source>
</evidence>
<sequence length="243" mass="26509">MAVVERMIDIPTGVSLDVTMITSNASSEDHIKLAVFAHPWSMLGGRKEDPVLHRLVTPFLQKGYRVVVFNSRGVGKSTKWPSLSSISEAEDLKAFVNVLVAETAASTGKSVTSVVLLGYSHGSIAVSHHPASLKVAVESAIPVRHILLSYPLSPMPFLTAFYHNTHANKLKELISDVGGRVLVLYGDHDQFTAEAKYDTWATTLKDGSKGDLRVVKIPGADHFWHGQANRQLQGAVSDWLNED</sequence>
<evidence type="ECO:0000259" key="1">
    <source>
        <dbReference type="Pfam" id="PF12697"/>
    </source>
</evidence>
<dbReference type="PANTHER" id="PTHR42103:SF2">
    <property type="entry name" value="AB HYDROLASE-1 DOMAIN-CONTAINING PROTEIN"/>
    <property type="match status" value="1"/>
</dbReference>
<accession>G4TJT8</accession>
<dbReference type="Gene3D" id="3.40.50.1820">
    <property type="entry name" value="alpha/beta hydrolase"/>
    <property type="match status" value="1"/>
</dbReference>
<name>G4TJT8_SERID</name>
<keyword evidence="3" id="KW-1185">Reference proteome</keyword>
<organism evidence="2 3">
    <name type="scientific">Serendipita indica (strain DSM 11827)</name>
    <name type="common">Root endophyte fungus</name>
    <name type="synonym">Piriformospora indica</name>
    <dbReference type="NCBI Taxonomy" id="1109443"/>
    <lineage>
        <taxon>Eukaryota</taxon>
        <taxon>Fungi</taxon>
        <taxon>Dikarya</taxon>
        <taxon>Basidiomycota</taxon>
        <taxon>Agaricomycotina</taxon>
        <taxon>Agaricomycetes</taxon>
        <taxon>Sebacinales</taxon>
        <taxon>Serendipitaceae</taxon>
        <taxon>Serendipita</taxon>
    </lineage>
</organism>
<gene>
    <name evidence="2" type="ORF">PIIN_05518</name>
</gene>
<dbReference type="AlphaFoldDB" id="G4TJT8"/>
<dbReference type="Proteomes" id="UP000007148">
    <property type="component" value="Unassembled WGS sequence"/>
</dbReference>
<dbReference type="SUPFAM" id="SSF53474">
    <property type="entry name" value="alpha/beta-Hydrolases"/>
    <property type="match status" value="1"/>
</dbReference>
<dbReference type="OrthoDB" id="10260961at2759"/>
<evidence type="ECO:0000313" key="3">
    <source>
        <dbReference type="Proteomes" id="UP000007148"/>
    </source>
</evidence>
<dbReference type="Pfam" id="PF12697">
    <property type="entry name" value="Abhydrolase_6"/>
    <property type="match status" value="1"/>
</dbReference>
<dbReference type="HOGENOM" id="CLU_035149_1_0_1"/>
<dbReference type="STRING" id="1109443.G4TJT8"/>
<dbReference type="eggNOG" id="ENOG502QR04">
    <property type="taxonomic scope" value="Eukaryota"/>
</dbReference>
<dbReference type="OMA" id="QVTDIIC"/>
<reference evidence="2 3" key="1">
    <citation type="journal article" date="2011" name="PLoS Pathog.">
        <title>Endophytic Life Strategies Decoded by Genome and Transcriptome Analyses of the Mutualistic Root Symbiont Piriformospora indica.</title>
        <authorList>
            <person name="Zuccaro A."/>
            <person name="Lahrmann U."/>
            <person name="Guldener U."/>
            <person name="Langen G."/>
            <person name="Pfiffi S."/>
            <person name="Biedenkopf D."/>
            <person name="Wong P."/>
            <person name="Samans B."/>
            <person name="Grimm C."/>
            <person name="Basiewicz M."/>
            <person name="Murat C."/>
            <person name="Martin F."/>
            <person name="Kogel K.H."/>
        </authorList>
    </citation>
    <scope>NUCLEOTIDE SEQUENCE [LARGE SCALE GENOMIC DNA]</scope>
    <source>
        <strain evidence="2 3">DSM 11827</strain>
    </source>
</reference>
<proteinExistence type="predicted"/>
<protein>
    <recommendedName>
        <fullName evidence="1">AB hydrolase-1 domain-containing protein</fullName>
    </recommendedName>
</protein>
<dbReference type="InterPro" id="IPR000073">
    <property type="entry name" value="AB_hydrolase_1"/>
</dbReference>
<comment type="caution">
    <text evidence="2">The sequence shown here is derived from an EMBL/GenBank/DDBJ whole genome shotgun (WGS) entry which is preliminary data.</text>
</comment>